<dbReference type="InterPro" id="IPR015255">
    <property type="entry name" value="Vitellinogen_open_b-sht"/>
</dbReference>
<dbReference type="PROSITE" id="PS51233">
    <property type="entry name" value="VWFD"/>
    <property type="match status" value="1"/>
</dbReference>
<dbReference type="SMART" id="SM01169">
    <property type="entry name" value="DUF1943"/>
    <property type="match status" value="1"/>
</dbReference>
<dbReference type="GO" id="GO:0005319">
    <property type="term" value="F:lipid transporter activity"/>
    <property type="evidence" value="ECO:0007669"/>
    <property type="project" value="InterPro"/>
</dbReference>
<name>A0A1V9XEW8_9ACAR</name>
<dbReference type="SUPFAM" id="SSF56968">
    <property type="entry name" value="Lipovitellin-phosvitin complex, beta-sheet shell regions"/>
    <property type="match status" value="1"/>
</dbReference>
<comment type="caution">
    <text evidence="3">The sequence shown here is derived from an EMBL/GenBank/DDBJ whole genome shotgun (WGS) entry which is preliminary data.</text>
</comment>
<gene>
    <name evidence="3" type="ORF">BIW11_03860</name>
</gene>
<dbReference type="SMART" id="SM00216">
    <property type="entry name" value="VWD"/>
    <property type="match status" value="1"/>
</dbReference>
<evidence type="ECO:0000313" key="4">
    <source>
        <dbReference type="Proteomes" id="UP000192247"/>
    </source>
</evidence>
<sequence length="1124" mass="127298">MFYFSAQRIRAAWAQIRPFDFGMWFSHLRSESYYNPAEDYGFRGIWKMIASNTTVLPGFTQARFEHVHGPFMQTLFGAKLLVKGGDRIWQQIVGKDGLLSRISQAVEGQIKAQALQQGTRQLLVDIAQGMDNEAIGKETPKAVLFWRLFSGEAIIPMDAEYVLELKNELLQTTTKLGKGGVSGHFVRLLVPTKAFYVEPTPIGFPVVHSVIHPVVISVRYQNIKLAYDHQEGSVVPHALQVTGTIQPTVLSFRQSRTFVAEMQGQMTPTMKVTDLKELNLQANFRIGYEHSARRFRVSITPQFDRIFHTGLCTELKLDTNTIIDSEPGNKVVDYGKCIKSMQWPLRSDLQMGGLQTGMVLRLMGESHQPWAGFSTLVSKNAQHDGLFGAPLWLLHKGMKHHACSLYLEADKQMPVNEWAVVIDMDSNVEQLAKMAVGQQTQQVQQAKVQYQARGDENLGSELQEAIRKVEQALEKADNKIDETTVEEQALVKIEGRYKGQPKRTIKVAMKKIYNFGKTEQRLAVAAEQQESRRWVELFGTLSYPRIGSPLRYNPTSSSGDERMNGTLLVTIQDGQQEQVYRMNLHAVKSEEQGKNSEHEWFETRCIAEQSAGWTQTDACKKAILKDNSLDRMEMTIEIPNNADPMAKDLAYKVLDMMKYQFYPKMQSEIASHQKRQENLRDGKQEIRIFANAVRNSPWSLLYDVHVETPQETTTFSKISLPGVRPIHMQLTAKQQLENMLSAGQGQKRCVLGDEYVRTYDNVTFGLDVKQGCEYVLTRDQSEGTPDFTVTFKVVEPATFGKIIRIQLSDALVEFYPFGNTERYFKVGLNGQVHKVTFGKPIMFSYGHGKQASIQAQPTGNHVPILIFSDQETNFGVEFDGQAAAIYVDGYKGQTNGICGTNDNEQAHEFIGPHGHEYTHANEFIASYGIGNGCKTPAASTNDQQMAKLNEKLKQIRLQEMNKKEQIYKDMQLPQASQPGQQRVPNQHWNEQLEEQMFSETGIFSRIQPAQKWEKKAASHDAGHMHKQDMDQEDRQVLRTSMTVENGKVCFSVQPVPTCKPGYHKQGVLRTERVESICLERNNEAAIQAVHDIRNGNVVDIASLEPYQKGRHSVMVNVPRCMRYD</sequence>
<dbReference type="OrthoDB" id="160294at2759"/>
<dbReference type="Proteomes" id="UP000192247">
    <property type="component" value="Unassembled WGS sequence"/>
</dbReference>
<accession>A0A1V9XEW8</accession>
<feature type="domain" description="VWFD" evidence="2">
    <location>
        <begin position="746"/>
        <end position="934"/>
    </location>
</feature>
<evidence type="ECO:0000256" key="1">
    <source>
        <dbReference type="SAM" id="Coils"/>
    </source>
</evidence>
<dbReference type="EMBL" id="MNPL01012663">
    <property type="protein sequence ID" value="OQR72029.1"/>
    <property type="molecule type" value="Genomic_DNA"/>
</dbReference>
<dbReference type="PANTHER" id="PTHR23345:SF15">
    <property type="entry name" value="VITELLOGENIN 1-RELATED"/>
    <property type="match status" value="1"/>
</dbReference>
<dbReference type="Pfam" id="PF09172">
    <property type="entry name" value="Vit_open_b-sht"/>
    <property type="match status" value="1"/>
</dbReference>
<dbReference type="AlphaFoldDB" id="A0A1V9XEW8"/>
<keyword evidence="1" id="KW-0175">Coiled coil</keyword>
<dbReference type="PANTHER" id="PTHR23345">
    <property type="entry name" value="VITELLOGENIN-RELATED"/>
    <property type="match status" value="1"/>
</dbReference>
<dbReference type="Pfam" id="PF00094">
    <property type="entry name" value="VWD"/>
    <property type="match status" value="1"/>
</dbReference>
<dbReference type="InterPro" id="IPR015819">
    <property type="entry name" value="Lipid_transp_b-sht_shell"/>
</dbReference>
<reference evidence="3 4" key="1">
    <citation type="journal article" date="2017" name="Gigascience">
        <title>Draft genome of the honey bee ectoparasitic mite, Tropilaelaps mercedesae, is shaped by the parasitic life history.</title>
        <authorList>
            <person name="Dong X."/>
            <person name="Armstrong S.D."/>
            <person name="Xia D."/>
            <person name="Makepeace B.L."/>
            <person name="Darby A.C."/>
            <person name="Kadowaki T."/>
        </authorList>
    </citation>
    <scope>NUCLEOTIDE SEQUENCE [LARGE SCALE GENOMIC DNA]</scope>
    <source>
        <strain evidence="3">Wuxi-XJTLU</strain>
    </source>
</reference>
<evidence type="ECO:0000313" key="3">
    <source>
        <dbReference type="EMBL" id="OQR72029.1"/>
    </source>
</evidence>
<dbReference type="InterPro" id="IPR001846">
    <property type="entry name" value="VWF_type-D"/>
</dbReference>
<keyword evidence="4" id="KW-1185">Reference proteome</keyword>
<organism evidence="3 4">
    <name type="scientific">Tropilaelaps mercedesae</name>
    <dbReference type="NCBI Taxonomy" id="418985"/>
    <lineage>
        <taxon>Eukaryota</taxon>
        <taxon>Metazoa</taxon>
        <taxon>Ecdysozoa</taxon>
        <taxon>Arthropoda</taxon>
        <taxon>Chelicerata</taxon>
        <taxon>Arachnida</taxon>
        <taxon>Acari</taxon>
        <taxon>Parasitiformes</taxon>
        <taxon>Mesostigmata</taxon>
        <taxon>Gamasina</taxon>
        <taxon>Dermanyssoidea</taxon>
        <taxon>Laelapidae</taxon>
        <taxon>Tropilaelaps</taxon>
    </lineage>
</organism>
<protein>
    <submittedName>
        <fullName evidence="3">Vitellogenin 1-like</fullName>
    </submittedName>
</protein>
<dbReference type="STRING" id="418985.A0A1V9XEW8"/>
<proteinExistence type="predicted"/>
<dbReference type="InParanoid" id="A0A1V9XEW8"/>
<evidence type="ECO:0000259" key="2">
    <source>
        <dbReference type="PROSITE" id="PS51233"/>
    </source>
</evidence>
<feature type="coiled-coil region" evidence="1">
    <location>
        <begin position="455"/>
        <end position="486"/>
    </location>
</feature>
<dbReference type="InterPro" id="IPR050733">
    <property type="entry name" value="Vitellogenin/Apolipophorin"/>
</dbReference>